<dbReference type="OrthoDB" id="8685at2157"/>
<dbReference type="Proteomes" id="UP000198531">
    <property type="component" value="Unassembled WGS sequence"/>
</dbReference>
<evidence type="ECO:0000313" key="1">
    <source>
        <dbReference type="EMBL" id="SFR69119.1"/>
    </source>
</evidence>
<proteinExistence type="predicted"/>
<reference evidence="2" key="1">
    <citation type="submission" date="2016-10" db="EMBL/GenBank/DDBJ databases">
        <authorList>
            <person name="Varghese N."/>
            <person name="Submissions S."/>
        </authorList>
    </citation>
    <scope>NUCLEOTIDE SEQUENCE [LARGE SCALE GENOMIC DNA]</scope>
    <source>
        <strain evidence="2">CGMCC 1.7736</strain>
    </source>
</reference>
<protein>
    <submittedName>
        <fullName evidence="1">SnoaL-like polyketide cyclase</fullName>
    </submittedName>
</protein>
<dbReference type="GO" id="GO:0030638">
    <property type="term" value="P:polyketide metabolic process"/>
    <property type="evidence" value="ECO:0007669"/>
    <property type="project" value="InterPro"/>
</dbReference>
<dbReference type="AlphaFoldDB" id="A0A1I6IR73"/>
<gene>
    <name evidence="1" type="ORF">SAMN04487947_3563</name>
</gene>
<dbReference type="InterPro" id="IPR032710">
    <property type="entry name" value="NTF2-like_dom_sf"/>
</dbReference>
<organism evidence="1 2">
    <name type="scientific">Halogeometricum rufum</name>
    <dbReference type="NCBI Taxonomy" id="553469"/>
    <lineage>
        <taxon>Archaea</taxon>
        <taxon>Methanobacteriati</taxon>
        <taxon>Methanobacteriota</taxon>
        <taxon>Stenosarchaea group</taxon>
        <taxon>Halobacteria</taxon>
        <taxon>Halobacteriales</taxon>
        <taxon>Haloferacaceae</taxon>
        <taxon>Halogeometricum</taxon>
    </lineage>
</organism>
<accession>A0A1I6IR73</accession>
<evidence type="ECO:0000313" key="2">
    <source>
        <dbReference type="Proteomes" id="UP000198531"/>
    </source>
</evidence>
<dbReference type="Pfam" id="PF07366">
    <property type="entry name" value="SnoaL"/>
    <property type="match status" value="1"/>
</dbReference>
<dbReference type="Gene3D" id="3.10.450.50">
    <property type="match status" value="1"/>
</dbReference>
<dbReference type="EMBL" id="FOYT01000004">
    <property type="protein sequence ID" value="SFR69119.1"/>
    <property type="molecule type" value="Genomic_DNA"/>
</dbReference>
<dbReference type="InterPro" id="IPR009959">
    <property type="entry name" value="Cyclase_SnoaL-like"/>
</dbReference>
<dbReference type="SUPFAM" id="SSF54427">
    <property type="entry name" value="NTF2-like"/>
    <property type="match status" value="1"/>
</dbReference>
<name>A0A1I6IR73_9EURY</name>
<keyword evidence="2" id="KW-1185">Reference proteome</keyword>
<sequence length="153" mass="17524">MTRPKRDRMAISRQDFTRVWGQQDVDAIDDIYASDFRGHGFPVGRTFTRAQYRRTVELFQRAFADCWIDLEAMHADSEFVYASWRFYGTPAGPAASDRGAESVLSFSGSGRHRHRGGKVVEVWLDVNWSSIVPQLGRTYTSRIRRVFADGLRG</sequence>
<dbReference type="RefSeq" id="WP_089810140.1">
    <property type="nucleotide sequence ID" value="NZ_FOYT01000004.1"/>
</dbReference>